<reference evidence="3 4" key="1">
    <citation type="journal article" date="2023" name="G3 (Bethesda)">
        <title>A haplotype-resolved chromosome-scale genome for Quercus rubra L. provides insights into the genetics of adaptive traits for red oak species.</title>
        <authorList>
            <person name="Kapoor B."/>
            <person name="Jenkins J."/>
            <person name="Schmutz J."/>
            <person name="Zhebentyayeva T."/>
            <person name="Kuelheim C."/>
            <person name="Coggeshall M."/>
            <person name="Heim C."/>
            <person name="Lasky J.R."/>
            <person name="Leites L."/>
            <person name="Islam-Faridi N."/>
            <person name="Romero-Severson J."/>
            <person name="DeLeo V.L."/>
            <person name="Lucas S.M."/>
            <person name="Lazic D."/>
            <person name="Gailing O."/>
            <person name="Carlson J."/>
            <person name="Staton M."/>
        </authorList>
    </citation>
    <scope>NUCLEOTIDE SEQUENCE [LARGE SCALE GENOMIC DNA]</scope>
    <source>
        <strain evidence="3">Pseudo-F2</strain>
    </source>
</reference>
<evidence type="ECO:0000313" key="3">
    <source>
        <dbReference type="EMBL" id="KAK4584006.1"/>
    </source>
</evidence>
<feature type="compositionally biased region" description="Polar residues" evidence="1">
    <location>
        <begin position="77"/>
        <end position="87"/>
    </location>
</feature>
<sequence length="87" mass="9442">MRNRYLTVILLMARLSTHIRQLLFFFGVNNAGTAHGLVLSLICPLLRSSSTCPSLGAKSMQCWMSRIGGKPTDRSSGKSTSNSLING</sequence>
<evidence type="ECO:0000313" key="4">
    <source>
        <dbReference type="Proteomes" id="UP001324115"/>
    </source>
</evidence>
<proteinExistence type="predicted"/>
<name>A0AAN7IS67_QUERU</name>
<feature type="transmembrane region" description="Helical" evidence="2">
    <location>
        <begin position="21"/>
        <end position="42"/>
    </location>
</feature>
<dbReference type="EMBL" id="JAXUIC010000006">
    <property type="protein sequence ID" value="KAK4584006.1"/>
    <property type="molecule type" value="Genomic_DNA"/>
</dbReference>
<comment type="caution">
    <text evidence="3">The sequence shown here is derived from an EMBL/GenBank/DDBJ whole genome shotgun (WGS) entry which is preliminary data.</text>
</comment>
<evidence type="ECO:0000256" key="2">
    <source>
        <dbReference type="SAM" id="Phobius"/>
    </source>
</evidence>
<feature type="region of interest" description="Disordered" evidence="1">
    <location>
        <begin position="67"/>
        <end position="87"/>
    </location>
</feature>
<dbReference type="Proteomes" id="UP001324115">
    <property type="component" value="Unassembled WGS sequence"/>
</dbReference>
<accession>A0AAN7IS67</accession>
<protein>
    <submittedName>
        <fullName evidence="3">Uncharacterized protein</fullName>
    </submittedName>
</protein>
<organism evidence="3 4">
    <name type="scientific">Quercus rubra</name>
    <name type="common">Northern red oak</name>
    <name type="synonym">Quercus borealis</name>
    <dbReference type="NCBI Taxonomy" id="3512"/>
    <lineage>
        <taxon>Eukaryota</taxon>
        <taxon>Viridiplantae</taxon>
        <taxon>Streptophyta</taxon>
        <taxon>Embryophyta</taxon>
        <taxon>Tracheophyta</taxon>
        <taxon>Spermatophyta</taxon>
        <taxon>Magnoliopsida</taxon>
        <taxon>eudicotyledons</taxon>
        <taxon>Gunneridae</taxon>
        <taxon>Pentapetalae</taxon>
        <taxon>rosids</taxon>
        <taxon>fabids</taxon>
        <taxon>Fagales</taxon>
        <taxon>Fagaceae</taxon>
        <taxon>Quercus</taxon>
    </lineage>
</organism>
<keyword evidence="2" id="KW-0812">Transmembrane</keyword>
<keyword evidence="4" id="KW-1185">Reference proteome</keyword>
<evidence type="ECO:0000256" key="1">
    <source>
        <dbReference type="SAM" id="MobiDB-lite"/>
    </source>
</evidence>
<dbReference type="AlphaFoldDB" id="A0AAN7IS67"/>
<gene>
    <name evidence="3" type="ORF">RGQ29_021942</name>
</gene>
<keyword evidence="2" id="KW-0472">Membrane</keyword>
<keyword evidence="2" id="KW-1133">Transmembrane helix</keyword>